<dbReference type="InterPro" id="IPR014717">
    <property type="entry name" value="Transl_elong_EF1B/ribsomal_bS6"/>
</dbReference>
<dbReference type="Pfam" id="PF01250">
    <property type="entry name" value="Ribosomal_S6"/>
    <property type="match status" value="1"/>
</dbReference>
<gene>
    <name evidence="4" type="primary">rpsF</name>
    <name evidence="5" type="ORF">BXT84_00340</name>
</gene>
<dbReference type="Proteomes" id="UP000325292">
    <property type="component" value="Chromosome"/>
</dbReference>
<evidence type="ECO:0000313" key="5">
    <source>
        <dbReference type="EMBL" id="AUW95314.1"/>
    </source>
</evidence>
<dbReference type="InterPro" id="IPR020814">
    <property type="entry name" value="Ribosomal_S6_plastid/chlpt"/>
</dbReference>
<comment type="similarity">
    <text evidence="1 4">Belongs to the bacterial ribosomal protein bS6 family.</text>
</comment>
<evidence type="ECO:0000313" key="6">
    <source>
        <dbReference type="Proteomes" id="UP000325292"/>
    </source>
</evidence>
<dbReference type="PANTHER" id="PTHR21011">
    <property type="entry name" value="MITOCHONDRIAL 28S RIBOSOMAL PROTEIN S6"/>
    <property type="match status" value="1"/>
</dbReference>
<dbReference type="SUPFAM" id="SSF54995">
    <property type="entry name" value="Ribosomal protein S6"/>
    <property type="match status" value="1"/>
</dbReference>
<dbReference type="InterPro" id="IPR035980">
    <property type="entry name" value="Ribosomal_bS6_sf"/>
</dbReference>
<dbReference type="GO" id="GO:0005840">
    <property type="term" value="C:ribosome"/>
    <property type="evidence" value="ECO:0007669"/>
    <property type="project" value="UniProtKB-KW"/>
</dbReference>
<keyword evidence="4" id="KW-0694">RNA-binding</keyword>
<accession>A0ABN5H469</accession>
<dbReference type="EMBL" id="CP019454">
    <property type="protein sequence ID" value="AUW95314.1"/>
    <property type="molecule type" value="Genomic_DNA"/>
</dbReference>
<keyword evidence="4 5" id="KW-0689">Ribosomal protein</keyword>
<comment type="function">
    <text evidence="2 4">Binds together with bS18 to 16S ribosomal RNA.</text>
</comment>
<reference evidence="5 6" key="1">
    <citation type="journal article" date="2019" name="Sci. Rep.">
        <title>Sulfobacillus thermotolerans: new insights into resistance and metabolic capacities of acidophilic chemolithotrophs.</title>
        <authorList>
            <person name="Panyushkina A.E."/>
            <person name="Babenko V.V."/>
            <person name="Nikitina A.S."/>
            <person name="Selezneva O.V."/>
            <person name="Tsaplina I.A."/>
            <person name="Letarova M.A."/>
            <person name="Kostryukova E.S."/>
            <person name="Letarov A.V."/>
        </authorList>
    </citation>
    <scope>NUCLEOTIDE SEQUENCE [LARGE SCALE GENOMIC DNA]</scope>
    <source>
        <strain evidence="5 6">Kr1</strain>
    </source>
</reference>
<keyword evidence="6" id="KW-1185">Reference proteome</keyword>
<dbReference type="PANTHER" id="PTHR21011:SF1">
    <property type="entry name" value="SMALL RIBOSOMAL SUBUNIT PROTEIN BS6M"/>
    <property type="match status" value="1"/>
</dbReference>
<evidence type="ECO:0000256" key="4">
    <source>
        <dbReference type="HAMAP-Rule" id="MF_00360"/>
    </source>
</evidence>
<evidence type="ECO:0000256" key="1">
    <source>
        <dbReference type="ARBA" id="ARBA00009512"/>
    </source>
</evidence>
<dbReference type="NCBIfam" id="TIGR00166">
    <property type="entry name" value="S6"/>
    <property type="match status" value="1"/>
</dbReference>
<dbReference type="InterPro" id="IPR000529">
    <property type="entry name" value="Ribosomal_bS6"/>
</dbReference>
<keyword evidence="4" id="KW-0699">rRNA-binding</keyword>
<proteinExistence type="inferred from homology"/>
<evidence type="ECO:0000256" key="2">
    <source>
        <dbReference type="ARBA" id="ARBA00035104"/>
    </source>
</evidence>
<evidence type="ECO:0000256" key="3">
    <source>
        <dbReference type="ARBA" id="ARBA00035294"/>
    </source>
</evidence>
<dbReference type="HAMAP" id="MF_00360">
    <property type="entry name" value="Ribosomal_bS6"/>
    <property type="match status" value="1"/>
</dbReference>
<sequence length="89" mass="10243">MYILKPDLGEEQTQADIDRFNEVITAQNATITKVDKWGRRKLAYEINKLTEGFYMLVTFEGAGDIANEITRVLKIHDDVVRSIVVRLDE</sequence>
<organism evidence="5 6">
    <name type="scientific">Sulfobacillus thermotolerans</name>
    <dbReference type="NCBI Taxonomy" id="338644"/>
    <lineage>
        <taxon>Bacteria</taxon>
        <taxon>Bacillati</taxon>
        <taxon>Bacillota</taxon>
        <taxon>Clostridia</taxon>
        <taxon>Eubacteriales</taxon>
        <taxon>Clostridiales Family XVII. Incertae Sedis</taxon>
        <taxon>Sulfobacillus</taxon>
    </lineage>
</organism>
<dbReference type="Gene3D" id="3.30.70.60">
    <property type="match status" value="1"/>
</dbReference>
<dbReference type="CDD" id="cd00473">
    <property type="entry name" value="bS6"/>
    <property type="match status" value="1"/>
</dbReference>
<protein>
    <recommendedName>
        <fullName evidence="3 4">Small ribosomal subunit protein bS6</fullName>
    </recommendedName>
</protein>
<keyword evidence="4" id="KW-0687">Ribonucleoprotein</keyword>
<name>A0ABN5H469_9FIRM</name>